<dbReference type="Proteomes" id="UP000620559">
    <property type="component" value="Unassembled WGS sequence"/>
</dbReference>
<evidence type="ECO:0000256" key="1">
    <source>
        <dbReference type="SAM" id="SignalP"/>
    </source>
</evidence>
<dbReference type="EMBL" id="JADEWL010000009">
    <property type="protein sequence ID" value="MBE9212008.1"/>
    <property type="molecule type" value="Genomic_DNA"/>
</dbReference>
<accession>A0A8J7EY90</accession>
<feature type="signal peptide" evidence="1">
    <location>
        <begin position="1"/>
        <end position="27"/>
    </location>
</feature>
<gene>
    <name evidence="2" type="ORF">IQ247_04650</name>
</gene>
<feature type="chain" id="PRO_5035206749" evidence="1">
    <location>
        <begin position="28"/>
        <end position="132"/>
    </location>
</feature>
<keyword evidence="1" id="KW-0732">Signal</keyword>
<name>A0A8J7EY90_9CYAN</name>
<dbReference type="RefSeq" id="WP_193917520.1">
    <property type="nucleotide sequence ID" value="NZ_JADEWL010000009.1"/>
</dbReference>
<reference evidence="2" key="1">
    <citation type="submission" date="2020-10" db="EMBL/GenBank/DDBJ databases">
        <authorList>
            <person name="Castelo-Branco R."/>
            <person name="Eusebio N."/>
            <person name="Adriana R."/>
            <person name="Vieira A."/>
            <person name="Brugerolle De Fraissinette N."/>
            <person name="Rezende De Castro R."/>
            <person name="Schneider M.P."/>
            <person name="Vasconcelos V."/>
            <person name="Leao P.N."/>
        </authorList>
    </citation>
    <scope>NUCLEOTIDE SEQUENCE</scope>
    <source>
        <strain evidence="2">LEGE 06105</strain>
    </source>
</reference>
<comment type="caution">
    <text evidence="2">The sequence shown here is derived from an EMBL/GenBank/DDBJ whole genome shotgun (WGS) entry which is preliminary data.</text>
</comment>
<sequence>MQKNISLNLIAGATVAVIGLISIPAHAQNNQSDVTGNNVFNNPVPVNNQSDVSGNNVFNHNLPNSFEGNTVSKETAEQAEQLSQKLRDAYRNCNAGEGCVEFNNLLQESNTFLSNINQQVEAVGNSQGSRAW</sequence>
<keyword evidence="3" id="KW-1185">Reference proteome</keyword>
<evidence type="ECO:0000313" key="3">
    <source>
        <dbReference type="Proteomes" id="UP000620559"/>
    </source>
</evidence>
<evidence type="ECO:0000313" key="2">
    <source>
        <dbReference type="EMBL" id="MBE9212008.1"/>
    </source>
</evidence>
<dbReference type="AlphaFoldDB" id="A0A8J7EY90"/>
<organism evidence="2 3">
    <name type="scientific">Plectonema cf. radiosum LEGE 06105</name>
    <dbReference type="NCBI Taxonomy" id="945769"/>
    <lineage>
        <taxon>Bacteria</taxon>
        <taxon>Bacillati</taxon>
        <taxon>Cyanobacteriota</taxon>
        <taxon>Cyanophyceae</taxon>
        <taxon>Oscillatoriophycideae</taxon>
        <taxon>Oscillatoriales</taxon>
        <taxon>Microcoleaceae</taxon>
        <taxon>Plectonema</taxon>
    </lineage>
</organism>
<protein>
    <submittedName>
        <fullName evidence="2">Uncharacterized protein</fullName>
    </submittedName>
</protein>
<proteinExistence type="predicted"/>